<keyword evidence="10 11" id="KW-0472">Membrane</keyword>
<proteinExistence type="predicted"/>
<dbReference type="RefSeq" id="WP_150966011.1">
    <property type="nucleotide sequence ID" value="NZ_VZZJ01000029.1"/>
</dbReference>
<dbReference type="Gene3D" id="1.10.3730.20">
    <property type="match status" value="2"/>
</dbReference>
<feature type="transmembrane region" description="Helical" evidence="11">
    <location>
        <begin position="144"/>
        <end position="161"/>
    </location>
</feature>
<feature type="transmembrane region" description="Helical" evidence="11">
    <location>
        <begin position="58"/>
        <end position="75"/>
    </location>
</feature>
<evidence type="ECO:0000256" key="5">
    <source>
        <dbReference type="ARBA" id="ARBA00022556"/>
    </source>
</evidence>
<organism evidence="13 14">
    <name type="scientific">Methylobacterium planeticum</name>
    <dbReference type="NCBI Taxonomy" id="2615211"/>
    <lineage>
        <taxon>Bacteria</taxon>
        <taxon>Pseudomonadati</taxon>
        <taxon>Pseudomonadota</taxon>
        <taxon>Alphaproteobacteria</taxon>
        <taxon>Hyphomicrobiales</taxon>
        <taxon>Methylobacteriaceae</taxon>
        <taxon>Methylobacterium</taxon>
    </lineage>
</organism>
<feature type="transmembrane region" description="Helical" evidence="11">
    <location>
        <begin position="173"/>
        <end position="194"/>
    </location>
</feature>
<name>A0A6N6MP80_9HYPH</name>
<evidence type="ECO:0000313" key="13">
    <source>
        <dbReference type="EMBL" id="KAB1070285.1"/>
    </source>
</evidence>
<keyword evidence="3" id="KW-0444">Lipid biosynthesis</keyword>
<keyword evidence="7" id="KW-0448">Lipopolysaccharide biosynthesis</keyword>
<evidence type="ECO:0000256" key="8">
    <source>
        <dbReference type="ARBA" id="ARBA00022989"/>
    </source>
</evidence>
<keyword evidence="9" id="KW-0443">Lipid metabolism</keyword>
<evidence type="ECO:0000256" key="3">
    <source>
        <dbReference type="ARBA" id="ARBA00022516"/>
    </source>
</evidence>
<evidence type="ECO:0000256" key="4">
    <source>
        <dbReference type="ARBA" id="ARBA00022519"/>
    </source>
</evidence>
<dbReference type="GO" id="GO:0009103">
    <property type="term" value="P:lipopolysaccharide biosynthetic process"/>
    <property type="evidence" value="ECO:0007669"/>
    <property type="project" value="UniProtKB-KW"/>
</dbReference>
<keyword evidence="14" id="KW-1185">Reference proteome</keyword>
<evidence type="ECO:0000259" key="12">
    <source>
        <dbReference type="Pfam" id="PF00892"/>
    </source>
</evidence>
<evidence type="ECO:0000256" key="2">
    <source>
        <dbReference type="ARBA" id="ARBA00022475"/>
    </source>
</evidence>
<dbReference type="AlphaFoldDB" id="A0A6N6MP80"/>
<evidence type="ECO:0000313" key="14">
    <source>
        <dbReference type="Proteomes" id="UP000441523"/>
    </source>
</evidence>
<feature type="transmembrane region" description="Helical" evidence="11">
    <location>
        <begin position="30"/>
        <end position="51"/>
    </location>
</feature>
<comment type="caution">
    <text evidence="13">The sequence shown here is derived from an EMBL/GenBank/DDBJ whole genome shotgun (WGS) entry which is preliminary data.</text>
</comment>
<dbReference type="SUPFAM" id="SSF103481">
    <property type="entry name" value="Multidrug resistance efflux transporter EmrE"/>
    <property type="match status" value="2"/>
</dbReference>
<evidence type="ECO:0000256" key="11">
    <source>
        <dbReference type="SAM" id="Phobius"/>
    </source>
</evidence>
<dbReference type="InterPro" id="IPR037185">
    <property type="entry name" value="EmrE-like"/>
</dbReference>
<evidence type="ECO:0000256" key="10">
    <source>
        <dbReference type="ARBA" id="ARBA00023136"/>
    </source>
</evidence>
<keyword evidence="5" id="KW-0441">Lipid A biosynthesis</keyword>
<dbReference type="PANTHER" id="PTHR30561:SF9">
    <property type="entry name" value="4-AMINO-4-DEOXY-L-ARABINOSE-PHOSPHOUNDECAPRENOL FLIPPASE SUBUNIT ARNF-RELATED"/>
    <property type="match status" value="1"/>
</dbReference>
<keyword evidence="2" id="KW-1003">Cell membrane</keyword>
<evidence type="ECO:0000256" key="6">
    <source>
        <dbReference type="ARBA" id="ARBA00022692"/>
    </source>
</evidence>
<dbReference type="PANTHER" id="PTHR30561">
    <property type="entry name" value="SMR FAMILY PROTON-DEPENDENT DRUG EFFLUX TRANSPORTER SUGE"/>
    <property type="match status" value="1"/>
</dbReference>
<feature type="domain" description="EamA" evidence="12">
    <location>
        <begin position="7"/>
        <end position="131"/>
    </location>
</feature>
<feature type="transmembrane region" description="Helical" evidence="11">
    <location>
        <begin position="206"/>
        <end position="227"/>
    </location>
</feature>
<comment type="subcellular location">
    <subcellularLocation>
        <location evidence="1">Cell membrane</location>
        <topology evidence="1">Multi-pass membrane protein</topology>
    </subcellularLocation>
</comment>
<feature type="domain" description="EamA" evidence="12">
    <location>
        <begin position="150"/>
        <end position="277"/>
    </location>
</feature>
<dbReference type="InterPro" id="IPR000390">
    <property type="entry name" value="Small_drug/metabolite_transptr"/>
</dbReference>
<reference evidence="13 14" key="1">
    <citation type="submission" date="2019-09" db="EMBL/GenBank/DDBJ databases">
        <title>YIM 132548 draft genome.</title>
        <authorList>
            <person name="Jiang L."/>
        </authorList>
    </citation>
    <scope>NUCLEOTIDE SEQUENCE [LARGE SCALE GENOMIC DNA]</scope>
    <source>
        <strain evidence="13 14">YIM 132548</strain>
    </source>
</reference>
<keyword evidence="6 11" id="KW-0812">Transmembrane</keyword>
<accession>A0A6N6MP80</accession>
<feature type="transmembrane region" description="Helical" evidence="11">
    <location>
        <begin position="111"/>
        <end position="132"/>
    </location>
</feature>
<dbReference type="GO" id="GO:0005886">
    <property type="term" value="C:plasma membrane"/>
    <property type="evidence" value="ECO:0007669"/>
    <property type="project" value="UniProtKB-SubCell"/>
</dbReference>
<feature type="transmembrane region" description="Helical" evidence="11">
    <location>
        <begin position="233"/>
        <end position="255"/>
    </location>
</feature>
<dbReference type="EMBL" id="VZZJ01000029">
    <property type="protein sequence ID" value="KAB1070285.1"/>
    <property type="molecule type" value="Genomic_DNA"/>
</dbReference>
<dbReference type="Proteomes" id="UP000441523">
    <property type="component" value="Unassembled WGS sequence"/>
</dbReference>
<dbReference type="InterPro" id="IPR000620">
    <property type="entry name" value="EamA_dom"/>
</dbReference>
<keyword evidence="8 11" id="KW-1133">Transmembrane helix</keyword>
<dbReference type="GO" id="GO:0009245">
    <property type="term" value="P:lipid A biosynthetic process"/>
    <property type="evidence" value="ECO:0007669"/>
    <property type="project" value="UniProtKB-KW"/>
</dbReference>
<sequence>MSPLVFTAVLAGACMHAGWNAMVKLRLEPILTMALITAAAGVIALPALAWLGLPRLESWPWLIGSILLHLGYYVALTEAYRRADMGQVYPIARGSAPLLTTLVSVVVLREAVAPLAGLGIALLCGGVGLIALGRGRAAPLRPQALAYAGLTAVMICGYTLVDGIGARVAEDPHAYSAALFVVDGVPLFLFVLWRRGRAALDAMGRVLVPGLIGGLLSLGSYWIAIWAMTVAPIPLVAATRETSVLFAVLISVTILKEPLLATRAAAALLVVAGVATMRLA</sequence>
<keyword evidence="4" id="KW-0997">Cell inner membrane</keyword>
<evidence type="ECO:0000256" key="9">
    <source>
        <dbReference type="ARBA" id="ARBA00023098"/>
    </source>
</evidence>
<gene>
    <name evidence="13" type="ORF">F6X51_22985</name>
</gene>
<dbReference type="GO" id="GO:0022857">
    <property type="term" value="F:transmembrane transporter activity"/>
    <property type="evidence" value="ECO:0007669"/>
    <property type="project" value="InterPro"/>
</dbReference>
<evidence type="ECO:0000256" key="7">
    <source>
        <dbReference type="ARBA" id="ARBA00022985"/>
    </source>
</evidence>
<dbReference type="Pfam" id="PF00892">
    <property type="entry name" value="EamA"/>
    <property type="match status" value="2"/>
</dbReference>
<evidence type="ECO:0000256" key="1">
    <source>
        <dbReference type="ARBA" id="ARBA00004651"/>
    </source>
</evidence>
<protein>
    <submittedName>
        <fullName evidence="13">EamA family transporter</fullName>
    </submittedName>
</protein>